<dbReference type="Pfam" id="PF18741">
    <property type="entry name" value="MTES_1575"/>
    <property type="match status" value="1"/>
</dbReference>
<feature type="domain" description="Restriction endonuclease type II-like" evidence="1">
    <location>
        <begin position="1129"/>
        <end position="1222"/>
    </location>
</feature>
<evidence type="ECO:0000313" key="3">
    <source>
        <dbReference type="Proteomes" id="UP000700815"/>
    </source>
</evidence>
<dbReference type="EMBL" id="JAHBBH010000011">
    <property type="protein sequence ID" value="MBW3092376.1"/>
    <property type="molecule type" value="Genomic_DNA"/>
</dbReference>
<sequence length="1230" mass="134018">MSESTNGNANNANVSDAAGQAAPTVIDTTVAPTARTLADLRVWREQYRAGLALSPLEDINQLSAKLDLTHAHPSGIAQLFASGHAPLEALFRDSGMLRAAGRRIERVLDDKTAKMRFSGVAELSLAVGVASWSGNQMPVLLYPVDVTRVDGKSEPQFTIRFTGRVELNTAFTAVMREQHITLTAEGLFDASNYANGVPDTSAVFALITDRVSEAFPDFSVERHIILGCFVDPSSMILAESQRIIDQLAEAPSGNELLDALAGYPDAAAALTHETMPEYSPFDADPHTEYEIGDVDNTVRYAANMASAGHSLFIDGEVGKDTADQAAAVASRCVMNGHTVLYVPCVAEQKRRFVQAVSANEMGGQLLDIADERAAASIDRQLIAAVGFQPGVASSRFDQLSDELVGVRSRLTRYLGDLHGVSERWGVSAYQTIQNLANIAAKPTHPATRVRLSRATAQALGGHLDEWAAKLQRAGELGEYTIGPDDTVWFGASLNTEQEAVDAYQHVVDLLNKLLPATREQVTTTVQTCGFPVPANAREWGRQVTVLKNLRRVLDVFQPEIFERDIASMIEATKPKADRKAEGTSMGFWDRRRHIKEAKSLLRVGAQVENLHEALKVVAKQADQWHMFVPRGGWPVLPGRLDDIIDTQDALASGITALNTVLATTPAGGNLETVDFNDVEERLKALYEDRRALDTLPERYCLEQELRTAGLTELVDDLRNRHVALDAVAGELQLAWWTTVFEDIVHASAIISNQDGSAMQAAADRFAQVDIEHVRSIGPMVAQESMRRLSDLLFSRTQEANQLHTTLAGGSRVSFSRVRRDCPQIIAAAKPILIATPATLAALTGTEPIADVAIIDAGAHMPAVELLTIVARTRHVVVLAHRNTVTSASLAKLISLLPSVEAPSHPVRRSPKLTAFLETHGYGNVRHDVAIKQGSVRFHHVEGSGVPVMSSGLVESSQQEIEQVVQLIVNRAATFTIVPASYVLTVVSLTETFRVRLGAELKSLASRDKDMGRFLRHVRIVNVNEVAGAHATDVILALCYAKTTHGRLLQQFGPLEGDCGQRLLLDALALADRNVDITSTFLADELDDDRIHQPGPRLLKTMLAWADGLDGSPTAPGTGEETTGNVLFDDLAERLRARGLNVAVNYGYDRGLRIPMVVGVKDKPFALAVLTDDVQFMSTQSTRERHRLMMQDMASLGWAVMSVWSVAAFVNPDKEVDHIVSRISEIYQENR</sequence>
<dbReference type="Proteomes" id="UP000700815">
    <property type="component" value="Unassembled WGS sequence"/>
</dbReference>
<keyword evidence="2" id="KW-0067">ATP-binding</keyword>
<keyword evidence="2" id="KW-0378">Hydrolase</keyword>
<evidence type="ECO:0000313" key="2">
    <source>
        <dbReference type="EMBL" id="MBW3092376.1"/>
    </source>
</evidence>
<gene>
    <name evidence="2" type="ORF">KIH79_05330</name>
</gene>
<dbReference type="RefSeq" id="WP_219058459.1">
    <property type="nucleotide sequence ID" value="NZ_JAHBBH010000011.1"/>
</dbReference>
<keyword evidence="3" id="KW-1185">Reference proteome</keyword>
<name>A0ABS6WGM6_9BIFI</name>
<dbReference type="InterPro" id="IPR049468">
    <property type="entry name" value="Restrct_endonuc-II-like_dom"/>
</dbReference>
<organism evidence="2 3">
    <name type="scientific">Bifidobacterium miconis</name>
    <dbReference type="NCBI Taxonomy" id="2834435"/>
    <lineage>
        <taxon>Bacteria</taxon>
        <taxon>Bacillati</taxon>
        <taxon>Actinomycetota</taxon>
        <taxon>Actinomycetes</taxon>
        <taxon>Bifidobacteriales</taxon>
        <taxon>Bifidobacteriaceae</taxon>
        <taxon>Bifidobacterium</taxon>
    </lineage>
</organism>
<keyword evidence="2" id="KW-0547">Nucleotide-binding</keyword>
<reference evidence="2 3" key="1">
    <citation type="submission" date="2021-05" db="EMBL/GenBank/DDBJ databases">
        <title>Phylogenetic classification of ten novel species belonging to the genus Bifidobacterium comprising B. colchicus sp. nov., B. abeli sp. nov., B. bicoloris sp. nov., B. guerezis sp. nov., B. rosaliae sp. nov., B. santillanensis sp. nov., B. argentati sp. nov., B. amazzoni sp. nov., B. pluviali sp. nov., and B. pinnaculum sp. nov.</title>
        <authorList>
            <person name="Lugli G.A."/>
            <person name="Ruiz Garcia L."/>
            <person name="Margolles A."/>
            <person name="Ventura M."/>
        </authorList>
    </citation>
    <scope>NUCLEOTIDE SEQUENCE [LARGE SCALE GENOMIC DNA]</scope>
    <source>
        <strain evidence="2 3">82T10</strain>
    </source>
</reference>
<accession>A0ABS6WGM6</accession>
<proteinExistence type="predicted"/>
<keyword evidence="2" id="KW-0347">Helicase</keyword>
<protein>
    <submittedName>
        <fullName evidence="2">Helicase</fullName>
    </submittedName>
</protein>
<evidence type="ECO:0000259" key="1">
    <source>
        <dbReference type="Pfam" id="PF18741"/>
    </source>
</evidence>
<dbReference type="GO" id="GO:0004386">
    <property type="term" value="F:helicase activity"/>
    <property type="evidence" value="ECO:0007669"/>
    <property type="project" value="UniProtKB-KW"/>
</dbReference>
<comment type="caution">
    <text evidence="2">The sequence shown here is derived from an EMBL/GenBank/DDBJ whole genome shotgun (WGS) entry which is preliminary data.</text>
</comment>